<dbReference type="InterPro" id="IPR036237">
    <property type="entry name" value="Xyl_isomerase-like_sf"/>
</dbReference>
<dbReference type="SUPFAM" id="SSF51658">
    <property type="entry name" value="Xylose isomerase-like"/>
    <property type="match status" value="1"/>
</dbReference>
<dbReference type="PANTHER" id="PTHR43489:SF3">
    <property type="entry name" value="XYLOSE ISOMERASE DOMAIN PROTEIN TIM BARREL"/>
    <property type="match status" value="1"/>
</dbReference>
<dbReference type="Gene3D" id="3.20.20.150">
    <property type="entry name" value="Divalent-metal-dependent TIM barrel enzymes"/>
    <property type="match status" value="1"/>
</dbReference>
<reference evidence="5" key="1">
    <citation type="journal article" date="2019" name="Int. J. Syst. Evol. Microbiol.">
        <title>The Global Catalogue of Microorganisms (GCM) 10K type strain sequencing project: providing services to taxonomists for standard genome sequencing and annotation.</title>
        <authorList>
            <consortium name="The Broad Institute Genomics Platform"/>
            <consortium name="The Broad Institute Genome Sequencing Center for Infectious Disease"/>
            <person name="Wu L."/>
            <person name="Ma J."/>
        </authorList>
    </citation>
    <scope>NUCLEOTIDE SEQUENCE [LARGE SCALE GENOMIC DNA]</scope>
    <source>
        <strain evidence="5">CGMCC 4.1467</strain>
    </source>
</reference>
<organism evidence="4 5">
    <name type="scientific">Haloferula chungangensis</name>
    <dbReference type="NCBI Taxonomy" id="1048331"/>
    <lineage>
        <taxon>Bacteria</taxon>
        <taxon>Pseudomonadati</taxon>
        <taxon>Verrucomicrobiota</taxon>
        <taxon>Verrucomicrobiia</taxon>
        <taxon>Verrucomicrobiales</taxon>
        <taxon>Verrucomicrobiaceae</taxon>
        <taxon>Haloferula</taxon>
    </lineage>
</organism>
<gene>
    <name evidence="4" type="ORF">ACFQY0_06705</name>
</gene>
<keyword evidence="1 2" id="KW-0413">Isomerase</keyword>
<dbReference type="InterPro" id="IPR013022">
    <property type="entry name" value="Xyl_isomerase-like_TIM-brl"/>
</dbReference>
<dbReference type="InterPro" id="IPR050417">
    <property type="entry name" value="Sugar_Epim/Isomerase"/>
</dbReference>
<dbReference type="Pfam" id="PF01261">
    <property type="entry name" value="AP_endonuc_2"/>
    <property type="match status" value="1"/>
</dbReference>
<dbReference type="InterPro" id="IPR026040">
    <property type="entry name" value="HyI-like"/>
</dbReference>
<name>A0ABW2L5T4_9BACT</name>
<keyword evidence="5" id="KW-1185">Reference proteome</keyword>
<sequence>MSESIELPGRTPHTPIAVNIEMWFEGEFGERIEQAARLGFPAIELWTWRDKDLKTGGDLLRRHGMTATQFTAWGFGKEINDPTFPVERFVAEIEAACEATSLLPGCDRFCVVAGDDIDGLSKAQMHAAVIEKLKAAVPVLEKFRRTVILEPMNPYNHPAHCLYGSEDGIAICKAVGSEWVKLNWDLFHMQRFEGNLLDNLEKGREWIGYVQFADSPGRHEPGTGEVNYSEVFRRVRDMGYTLPLGAECLPEDGDAVRAAERLFEVDSNSA</sequence>
<dbReference type="PIRSF" id="PIRSF006241">
    <property type="entry name" value="HyI"/>
    <property type="match status" value="1"/>
</dbReference>
<dbReference type="EMBL" id="JBHTBS010000003">
    <property type="protein sequence ID" value="MFC7336860.1"/>
    <property type="molecule type" value="Genomic_DNA"/>
</dbReference>
<dbReference type="Proteomes" id="UP001596472">
    <property type="component" value="Unassembled WGS sequence"/>
</dbReference>
<comment type="caution">
    <text evidence="4">The sequence shown here is derived from an EMBL/GenBank/DDBJ whole genome shotgun (WGS) entry which is preliminary data.</text>
</comment>
<proteinExistence type="inferred from homology"/>
<feature type="domain" description="Xylose isomerase-like TIM barrel" evidence="3">
    <location>
        <begin position="32"/>
        <end position="262"/>
    </location>
</feature>
<comment type="similarity">
    <text evidence="2">Belongs to the hyi family.</text>
</comment>
<evidence type="ECO:0000313" key="4">
    <source>
        <dbReference type="EMBL" id="MFC7336860.1"/>
    </source>
</evidence>
<protein>
    <submittedName>
        <fullName evidence="4">TIM barrel protein</fullName>
    </submittedName>
</protein>
<evidence type="ECO:0000259" key="3">
    <source>
        <dbReference type="Pfam" id="PF01261"/>
    </source>
</evidence>
<accession>A0ABW2L5T4</accession>
<dbReference type="RefSeq" id="WP_379710629.1">
    <property type="nucleotide sequence ID" value="NZ_JBHTBS010000003.1"/>
</dbReference>
<evidence type="ECO:0000256" key="1">
    <source>
        <dbReference type="ARBA" id="ARBA00023235"/>
    </source>
</evidence>
<dbReference type="PANTHER" id="PTHR43489">
    <property type="entry name" value="ISOMERASE"/>
    <property type="match status" value="1"/>
</dbReference>
<evidence type="ECO:0000313" key="5">
    <source>
        <dbReference type="Proteomes" id="UP001596472"/>
    </source>
</evidence>
<evidence type="ECO:0000256" key="2">
    <source>
        <dbReference type="PIRNR" id="PIRNR006241"/>
    </source>
</evidence>